<reference evidence="2 3" key="1">
    <citation type="journal article" date="2021" name="Elife">
        <title>Chloroplast acquisition without the gene transfer in kleptoplastic sea slugs, Plakobranchus ocellatus.</title>
        <authorList>
            <person name="Maeda T."/>
            <person name="Takahashi S."/>
            <person name="Yoshida T."/>
            <person name="Shimamura S."/>
            <person name="Takaki Y."/>
            <person name="Nagai Y."/>
            <person name="Toyoda A."/>
            <person name="Suzuki Y."/>
            <person name="Arimoto A."/>
            <person name="Ishii H."/>
            <person name="Satoh N."/>
            <person name="Nishiyama T."/>
            <person name="Hasebe M."/>
            <person name="Maruyama T."/>
            <person name="Minagawa J."/>
            <person name="Obokata J."/>
            <person name="Shigenobu S."/>
        </authorList>
    </citation>
    <scope>NUCLEOTIDE SEQUENCE [LARGE SCALE GENOMIC DNA]</scope>
</reference>
<dbReference type="GO" id="GO:0046983">
    <property type="term" value="F:protein dimerization activity"/>
    <property type="evidence" value="ECO:0007669"/>
    <property type="project" value="InterPro"/>
</dbReference>
<protein>
    <submittedName>
        <fullName evidence="2">52 kDa repressor of the inhibitor of the protein kinase</fullName>
    </submittedName>
</protein>
<gene>
    <name evidence="2" type="ORF">PoB_002849600</name>
</gene>
<dbReference type="PANTHER" id="PTHR46289:SF14">
    <property type="entry name" value="DUF4371 DOMAIN-CONTAINING PROTEIN"/>
    <property type="match status" value="1"/>
</dbReference>
<dbReference type="InterPro" id="IPR052958">
    <property type="entry name" value="IFN-induced_PKR_regulator"/>
</dbReference>
<evidence type="ECO:0000259" key="1">
    <source>
        <dbReference type="Pfam" id="PF05699"/>
    </source>
</evidence>
<comment type="caution">
    <text evidence="2">The sequence shown here is derived from an EMBL/GenBank/DDBJ whole genome shotgun (WGS) entry which is preliminary data.</text>
</comment>
<name>A0AAV3ZSH0_9GAST</name>
<dbReference type="EMBL" id="BLXT01003554">
    <property type="protein sequence ID" value="GFO01991.1"/>
    <property type="molecule type" value="Genomic_DNA"/>
</dbReference>
<dbReference type="AlphaFoldDB" id="A0AAV3ZSH0"/>
<dbReference type="InterPro" id="IPR012337">
    <property type="entry name" value="RNaseH-like_sf"/>
</dbReference>
<organism evidence="2 3">
    <name type="scientific">Plakobranchus ocellatus</name>
    <dbReference type="NCBI Taxonomy" id="259542"/>
    <lineage>
        <taxon>Eukaryota</taxon>
        <taxon>Metazoa</taxon>
        <taxon>Spiralia</taxon>
        <taxon>Lophotrochozoa</taxon>
        <taxon>Mollusca</taxon>
        <taxon>Gastropoda</taxon>
        <taxon>Heterobranchia</taxon>
        <taxon>Euthyneura</taxon>
        <taxon>Panpulmonata</taxon>
        <taxon>Sacoglossa</taxon>
        <taxon>Placobranchoidea</taxon>
        <taxon>Plakobranchidae</taxon>
        <taxon>Plakobranchus</taxon>
    </lineage>
</organism>
<dbReference type="PANTHER" id="PTHR46289">
    <property type="entry name" value="52 KDA REPRESSOR OF THE INHIBITOR OF THE PROTEIN KINASE-LIKE PROTEIN-RELATED"/>
    <property type="match status" value="1"/>
</dbReference>
<proteinExistence type="predicted"/>
<evidence type="ECO:0000313" key="3">
    <source>
        <dbReference type="Proteomes" id="UP000735302"/>
    </source>
</evidence>
<accession>A0AAV3ZSH0</accession>
<dbReference type="SUPFAM" id="SSF53098">
    <property type="entry name" value="Ribonuclease H-like"/>
    <property type="match status" value="1"/>
</dbReference>
<sequence length="203" mass="23140">MSGVFKGVQARISSLNEKALYFHCASHHLNLSIDKSSEVPMVKNMLATIASLAAFFNFGLKRQKKLEEFIEPLTMNLQKKAKDIVRAYKDLDDLQKPSVGSVHTATMSFRHDLDNIHLVVDAEFIRWVAKWVQESKRNPVLTSLTEAINKYEVVSFPNLHKPLRLILTLPITTAECERCMSRLRTFNKVSMYGLRLEQSGSMV</sequence>
<feature type="domain" description="HAT C-terminal dimerisation" evidence="1">
    <location>
        <begin position="155"/>
        <end position="187"/>
    </location>
</feature>
<dbReference type="Pfam" id="PF05699">
    <property type="entry name" value="Dimer_Tnp_hAT"/>
    <property type="match status" value="1"/>
</dbReference>
<dbReference type="InterPro" id="IPR008906">
    <property type="entry name" value="HATC_C_dom"/>
</dbReference>
<dbReference type="Proteomes" id="UP000735302">
    <property type="component" value="Unassembled WGS sequence"/>
</dbReference>
<keyword evidence="3" id="KW-1185">Reference proteome</keyword>
<evidence type="ECO:0000313" key="2">
    <source>
        <dbReference type="EMBL" id="GFO01991.1"/>
    </source>
</evidence>